<dbReference type="EMBL" id="CAJNOE010000036">
    <property type="protein sequence ID" value="CAF0782751.1"/>
    <property type="molecule type" value="Genomic_DNA"/>
</dbReference>
<dbReference type="AlphaFoldDB" id="A0A818X6E9"/>
<dbReference type="EMBL" id="CAJOBB010000710">
    <property type="protein sequence ID" value="CAF3735796.1"/>
    <property type="molecule type" value="Genomic_DNA"/>
</dbReference>
<sequence>MFLNSNVQSRVRHYDLLLTRELSFIKREHIQNLITYQKLENSIRRDNEQISNNNRTKISIPFNNIYNERTESIDYHKVCNIGNNTTTTTNNNNNSNQKRRLSSSTSSNMSQNQMDDFDDDTSSYMSMRHRRYSTKSQRLPPMVKATISIGQKRKSKTQHWMTNFQETKRSKENSNEPFTILVEEISSPNLPEPTPLQRQVCSFLDTLPTYKGVQHGFDSFAPASLYSNRTPIAIR</sequence>
<gene>
    <name evidence="2" type="ORF">IZO911_LOCUS5941</name>
    <name evidence="3" type="ORF">KXQ929_LOCUS13345</name>
</gene>
<evidence type="ECO:0000313" key="2">
    <source>
        <dbReference type="EMBL" id="CAF0782751.1"/>
    </source>
</evidence>
<protein>
    <submittedName>
        <fullName evidence="3">Uncharacterized protein</fullName>
    </submittedName>
</protein>
<feature type="region of interest" description="Disordered" evidence="1">
    <location>
        <begin position="84"/>
        <end position="119"/>
    </location>
</feature>
<dbReference type="Proteomes" id="UP000663860">
    <property type="component" value="Unassembled WGS sequence"/>
</dbReference>
<reference evidence="3" key="1">
    <citation type="submission" date="2021-02" db="EMBL/GenBank/DDBJ databases">
        <authorList>
            <person name="Nowell W R."/>
        </authorList>
    </citation>
    <scope>NUCLEOTIDE SEQUENCE</scope>
</reference>
<evidence type="ECO:0000256" key="1">
    <source>
        <dbReference type="SAM" id="MobiDB-lite"/>
    </source>
</evidence>
<evidence type="ECO:0000313" key="3">
    <source>
        <dbReference type="EMBL" id="CAF3735796.1"/>
    </source>
</evidence>
<accession>A0A818X6E9</accession>
<dbReference type="Proteomes" id="UP000663868">
    <property type="component" value="Unassembled WGS sequence"/>
</dbReference>
<comment type="caution">
    <text evidence="3">The sequence shown here is derived from an EMBL/GenBank/DDBJ whole genome shotgun (WGS) entry which is preliminary data.</text>
</comment>
<feature type="compositionally biased region" description="Low complexity" evidence="1">
    <location>
        <begin position="102"/>
        <end position="114"/>
    </location>
</feature>
<feature type="compositionally biased region" description="Low complexity" evidence="1">
    <location>
        <begin position="84"/>
        <end position="94"/>
    </location>
</feature>
<proteinExistence type="predicted"/>
<evidence type="ECO:0000313" key="4">
    <source>
        <dbReference type="Proteomes" id="UP000663868"/>
    </source>
</evidence>
<name>A0A818X6E9_9BILA</name>
<organism evidence="3 4">
    <name type="scientific">Adineta steineri</name>
    <dbReference type="NCBI Taxonomy" id="433720"/>
    <lineage>
        <taxon>Eukaryota</taxon>
        <taxon>Metazoa</taxon>
        <taxon>Spiralia</taxon>
        <taxon>Gnathifera</taxon>
        <taxon>Rotifera</taxon>
        <taxon>Eurotatoria</taxon>
        <taxon>Bdelloidea</taxon>
        <taxon>Adinetida</taxon>
        <taxon>Adinetidae</taxon>
        <taxon>Adineta</taxon>
    </lineage>
</organism>